<dbReference type="EMBL" id="OY731399">
    <property type="protein sequence ID" value="CAJ1933955.1"/>
    <property type="molecule type" value="Genomic_DNA"/>
</dbReference>
<dbReference type="Gramene" id="rna-AYBTSS11_LOCUS6645">
    <property type="protein sequence ID" value="CAJ1933955.1"/>
    <property type="gene ID" value="gene-AYBTSS11_LOCUS6645"/>
</dbReference>
<keyword evidence="2" id="KW-1185">Reference proteome</keyword>
<evidence type="ECO:0000313" key="1">
    <source>
        <dbReference type="EMBL" id="CAJ1933955.1"/>
    </source>
</evidence>
<proteinExistence type="predicted"/>
<gene>
    <name evidence="1" type="ORF">AYBTSS11_LOCUS6645</name>
</gene>
<sequence length="83" mass="9567">MRCDVLMDEVHVTQVKTGVVGNGLARRVEVVWGVMVANIRWYVVSELREEAERIWVAQMGLVAWLDGWWRMTVRVEVDVVAIV</sequence>
<dbReference type="AlphaFoldDB" id="A0AA86S5C9"/>
<name>A0AA86S5C9_9FABA</name>
<organism evidence="1 2">
    <name type="scientific">Sphenostylis stenocarpa</name>
    <dbReference type="NCBI Taxonomy" id="92480"/>
    <lineage>
        <taxon>Eukaryota</taxon>
        <taxon>Viridiplantae</taxon>
        <taxon>Streptophyta</taxon>
        <taxon>Embryophyta</taxon>
        <taxon>Tracheophyta</taxon>
        <taxon>Spermatophyta</taxon>
        <taxon>Magnoliopsida</taxon>
        <taxon>eudicotyledons</taxon>
        <taxon>Gunneridae</taxon>
        <taxon>Pentapetalae</taxon>
        <taxon>rosids</taxon>
        <taxon>fabids</taxon>
        <taxon>Fabales</taxon>
        <taxon>Fabaceae</taxon>
        <taxon>Papilionoideae</taxon>
        <taxon>50 kb inversion clade</taxon>
        <taxon>NPAAA clade</taxon>
        <taxon>indigoferoid/millettioid clade</taxon>
        <taxon>Phaseoleae</taxon>
        <taxon>Sphenostylis</taxon>
    </lineage>
</organism>
<dbReference type="Proteomes" id="UP001189624">
    <property type="component" value="Chromosome 2"/>
</dbReference>
<evidence type="ECO:0000313" key="2">
    <source>
        <dbReference type="Proteomes" id="UP001189624"/>
    </source>
</evidence>
<protein>
    <submittedName>
        <fullName evidence="1">Uncharacterized protein</fullName>
    </submittedName>
</protein>
<accession>A0AA86S5C9</accession>
<reference evidence="1" key="1">
    <citation type="submission" date="2023-10" db="EMBL/GenBank/DDBJ databases">
        <authorList>
            <person name="Domelevo Entfellner J.-B."/>
        </authorList>
    </citation>
    <scope>NUCLEOTIDE SEQUENCE</scope>
</reference>